<dbReference type="AlphaFoldDB" id="A0ABD5UAA6"/>
<dbReference type="EMBL" id="JBHSXM010000001">
    <property type="protein sequence ID" value="MFC6835704.1"/>
    <property type="molecule type" value="Genomic_DNA"/>
</dbReference>
<feature type="compositionally biased region" description="Basic and acidic residues" evidence="1">
    <location>
        <begin position="75"/>
        <end position="85"/>
    </location>
</feature>
<evidence type="ECO:0000256" key="1">
    <source>
        <dbReference type="SAM" id="MobiDB-lite"/>
    </source>
</evidence>
<feature type="transmembrane region" description="Helical" evidence="2">
    <location>
        <begin position="21"/>
        <end position="53"/>
    </location>
</feature>
<keyword evidence="2" id="KW-1133">Transmembrane helix</keyword>
<name>A0ABD5UAA6_9EURY</name>
<reference evidence="3 4" key="1">
    <citation type="journal article" date="2019" name="Int. J. Syst. Evol. Microbiol.">
        <title>The Global Catalogue of Microorganisms (GCM) 10K type strain sequencing project: providing services to taxonomists for standard genome sequencing and annotation.</title>
        <authorList>
            <consortium name="The Broad Institute Genomics Platform"/>
            <consortium name="The Broad Institute Genome Sequencing Center for Infectious Disease"/>
            <person name="Wu L."/>
            <person name="Ma J."/>
        </authorList>
    </citation>
    <scope>NUCLEOTIDE SEQUENCE [LARGE SCALE GENOMIC DNA]</scope>
    <source>
        <strain evidence="3 4">PSRA2</strain>
    </source>
</reference>
<keyword evidence="4" id="KW-1185">Reference proteome</keyword>
<protein>
    <recommendedName>
        <fullName evidence="5">DUF2892 domain-containing protein</fullName>
    </recommendedName>
</protein>
<keyword evidence="2" id="KW-0472">Membrane</keyword>
<evidence type="ECO:0000313" key="4">
    <source>
        <dbReference type="Proteomes" id="UP001596406"/>
    </source>
</evidence>
<evidence type="ECO:0000313" key="3">
    <source>
        <dbReference type="EMBL" id="MFC6835704.1"/>
    </source>
</evidence>
<gene>
    <name evidence="3" type="ORF">ACFQHK_04180</name>
</gene>
<keyword evidence="2" id="KW-0812">Transmembrane</keyword>
<evidence type="ECO:0008006" key="5">
    <source>
        <dbReference type="Google" id="ProtNLM"/>
    </source>
</evidence>
<sequence>MTVARWVRGLWTYYRGYTRTAIHAASTATLTIFGLLAIVDPLFVVVAIVSYVVPPIALYATDADLGRTTAATDGEPPRDGSERVRRVPAGGSKRTGGDTDGDSDSDSDGRDGDSDADGTDTDSDGTDTDTDSDSDG</sequence>
<accession>A0ABD5UAA6</accession>
<evidence type="ECO:0000256" key="2">
    <source>
        <dbReference type="SAM" id="Phobius"/>
    </source>
</evidence>
<dbReference type="RefSeq" id="WP_304447400.1">
    <property type="nucleotide sequence ID" value="NZ_JARRAH010000001.1"/>
</dbReference>
<proteinExistence type="predicted"/>
<comment type="caution">
    <text evidence="3">The sequence shown here is derived from an EMBL/GenBank/DDBJ whole genome shotgun (WGS) entry which is preliminary data.</text>
</comment>
<dbReference type="Proteomes" id="UP001596406">
    <property type="component" value="Unassembled WGS sequence"/>
</dbReference>
<feature type="region of interest" description="Disordered" evidence="1">
    <location>
        <begin position="64"/>
        <end position="136"/>
    </location>
</feature>
<organism evidence="3 4">
    <name type="scientific">Halomarina ordinaria</name>
    <dbReference type="NCBI Taxonomy" id="3033939"/>
    <lineage>
        <taxon>Archaea</taxon>
        <taxon>Methanobacteriati</taxon>
        <taxon>Methanobacteriota</taxon>
        <taxon>Stenosarchaea group</taxon>
        <taxon>Halobacteria</taxon>
        <taxon>Halobacteriales</taxon>
        <taxon>Natronomonadaceae</taxon>
        <taxon>Halomarina</taxon>
    </lineage>
</organism>
<feature type="compositionally biased region" description="Acidic residues" evidence="1">
    <location>
        <begin position="114"/>
        <end position="136"/>
    </location>
</feature>